<dbReference type="Pfam" id="PF03221">
    <property type="entry name" value="HTH_Tnp_Tc5"/>
    <property type="match status" value="1"/>
</dbReference>
<dbReference type="GO" id="GO:0005634">
    <property type="term" value="C:nucleus"/>
    <property type="evidence" value="ECO:0007669"/>
    <property type="project" value="TreeGrafter"/>
</dbReference>
<feature type="domain" description="HTH CENPB-type" evidence="4">
    <location>
        <begin position="102"/>
        <end position="177"/>
    </location>
</feature>
<feature type="compositionally biased region" description="Basic residues" evidence="2">
    <location>
        <begin position="571"/>
        <end position="581"/>
    </location>
</feature>
<dbReference type="VEuPathDB" id="FungiDB:yc1106_09451"/>
<organism evidence="5 6">
    <name type="scientific">Curvularia clavata</name>
    <dbReference type="NCBI Taxonomy" id="95742"/>
    <lineage>
        <taxon>Eukaryota</taxon>
        <taxon>Fungi</taxon>
        <taxon>Dikarya</taxon>
        <taxon>Ascomycota</taxon>
        <taxon>Pezizomycotina</taxon>
        <taxon>Dothideomycetes</taxon>
        <taxon>Pleosporomycetidae</taxon>
        <taxon>Pleosporales</taxon>
        <taxon>Pleosporineae</taxon>
        <taxon>Pleosporaceae</taxon>
        <taxon>Curvularia</taxon>
    </lineage>
</organism>
<reference evidence="5" key="1">
    <citation type="submission" date="2021-12" db="EMBL/GenBank/DDBJ databases">
        <title>Curvularia clavata genome.</title>
        <authorList>
            <person name="Cao Y."/>
        </authorList>
    </citation>
    <scope>NUCLEOTIDE SEQUENCE</scope>
    <source>
        <strain evidence="5">Yc1106</strain>
    </source>
</reference>
<dbReference type="PROSITE" id="PS51253">
    <property type="entry name" value="HTH_CENPB"/>
    <property type="match status" value="1"/>
</dbReference>
<keyword evidence="1" id="KW-0238">DNA-binding</keyword>
<keyword evidence="3" id="KW-0812">Transmembrane</keyword>
<evidence type="ECO:0000256" key="2">
    <source>
        <dbReference type="SAM" id="MobiDB-lite"/>
    </source>
</evidence>
<dbReference type="Pfam" id="PF03184">
    <property type="entry name" value="DDE_1"/>
    <property type="match status" value="1"/>
</dbReference>
<dbReference type="Proteomes" id="UP001056012">
    <property type="component" value="Chromosome 7"/>
</dbReference>
<dbReference type="InterPro" id="IPR050863">
    <property type="entry name" value="CenT-Element_Derived"/>
</dbReference>
<feature type="region of interest" description="Disordered" evidence="2">
    <location>
        <begin position="559"/>
        <end position="604"/>
    </location>
</feature>
<dbReference type="PANTHER" id="PTHR19303:SF74">
    <property type="entry name" value="POGO TRANSPOSABLE ELEMENT WITH KRAB DOMAIN"/>
    <property type="match status" value="1"/>
</dbReference>
<evidence type="ECO:0000313" key="5">
    <source>
        <dbReference type="EMBL" id="USP82177.1"/>
    </source>
</evidence>
<name>A0A9Q9DWS3_CURCL</name>
<protein>
    <recommendedName>
        <fullName evidence="4">HTH CENPB-type domain-containing protein</fullName>
    </recommendedName>
</protein>
<evidence type="ECO:0000256" key="3">
    <source>
        <dbReference type="SAM" id="Phobius"/>
    </source>
</evidence>
<dbReference type="EMBL" id="CP089280">
    <property type="protein sequence ID" value="USP82177.1"/>
    <property type="molecule type" value="Genomic_DNA"/>
</dbReference>
<keyword evidence="6" id="KW-1185">Reference proteome</keyword>
<keyword evidence="3" id="KW-0472">Membrane</keyword>
<dbReference type="InterPro" id="IPR036397">
    <property type="entry name" value="RNaseH_sf"/>
</dbReference>
<accession>A0A9Q9DWS3</accession>
<dbReference type="AlphaFoldDB" id="A0A9Q9DWS3"/>
<evidence type="ECO:0000256" key="1">
    <source>
        <dbReference type="ARBA" id="ARBA00023125"/>
    </source>
</evidence>
<gene>
    <name evidence="5" type="ORF">yc1106_09451</name>
</gene>
<evidence type="ECO:0000313" key="6">
    <source>
        <dbReference type="Proteomes" id="UP001056012"/>
    </source>
</evidence>
<proteinExistence type="predicted"/>
<dbReference type="InterPro" id="IPR006600">
    <property type="entry name" value="HTH_CenpB_DNA-bd_dom"/>
</dbReference>
<feature type="transmembrane region" description="Helical" evidence="3">
    <location>
        <begin position="6"/>
        <end position="30"/>
    </location>
</feature>
<evidence type="ECO:0000259" key="4">
    <source>
        <dbReference type="PROSITE" id="PS51253"/>
    </source>
</evidence>
<feature type="transmembrane region" description="Helical" evidence="3">
    <location>
        <begin position="42"/>
        <end position="60"/>
    </location>
</feature>
<dbReference type="OrthoDB" id="4357141at2759"/>
<dbReference type="PANTHER" id="PTHR19303">
    <property type="entry name" value="TRANSPOSON"/>
    <property type="match status" value="1"/>
</dbReference>
<sequence length="634" mass="71696">MTYIISGVYCMVLEWILLVLVCAVVAVRIYMRQFRFRENLDVAGYLLIVSALNALALVTWDTIAYKTGALNGKVRSELLSKDDAIPYHTRYYRRRGRPSMQEKAQGQQYLTPDEEKALVEYLLLMSELGQPVRIKYIPSLAFSLARRRTTTTSQPIKLPGKNWARSFEKRNPRLKGRKLKAIDWKRHERNIYTKVTHWFEVIKGVLQDPRVRPENVYNMDETGVMLNMLGSVKVLVGKDDLRDYRGAGVKRTQVTAIECISADGRSLLPLIIWPASTHRSNWTTFPTPGWHYGHSENGYNDSKISLEWLTRVFDPQTSERANGKLRVLICDGFGTHETLEILEFCFANNITMCRLPSHTSHKLQPCDVGVFGPLKTAYRDEVERLCRGGLEAVSKEHFTSVYKPARETAITRRNITAAWAASGLFPFNPERVLRKMPKPPSKIAVPDVLACTQDQQIVQVPETPITPVTTEAVMSLHNLIKQDAHTPDERSKQRLQKYVQKLASAAQISLAKQTLLQDQNEFLTKVNKEAQVRRSTRSIVLGKAKVMSFEDLEEARAKRAEKEEKASAAKVPKKRGRKPKSSAKVPAKGMAKVAGANLQGKGEEADALVRADNMPGLRQPETGLLWRAPVAKMY</sequence>
<keyword evidence="3" id="KW-1133">Transmembrane helix</keyword>
<dbReference type="InterPro" id="IPR004875">
    <property type="entry name" value="DDE_SF_endonuclease_dom"/>
</dbReference>
<dbReference type="GO" id="GO:0003677">
    <property type="term" value="F:DNA binding"/>
    <property type="evidence" value="ECO:0007669"/>
    <property type="project" value="UniProtKB-KW"/>
</dbReference>
<dbReference type="Gene3D" id="3.30.420.10">
    <property type="entry name" value="Ribonuclease H-like superfamily/Ribonuclease H"/>
    <property type="match status" value="1"/>
</dbReference>